<evidence type="ECO:0000256" key="2">
    <source>
        <dbReference type="ARBA" id="ARBA00012513"/>
    </source>
</evidence>
<dbReference type="Proteomes" id="UP001059041">
    <property type="component" value="Linkage Group LG25"/>
</dbReference>
<evidence type="ECO:0000259" key="10">
    <source>
        <dbReference type="PROSITE" id="PS50011"/>
    </source>
</evidence>
<evidence type="ECO:0000256" key="4">
    <source>
        <dbReference type="ARBA" id="ARBA00022679"/>
    </source>
</evidence>
<dbReference type="GO" id="GO:0043066">
    <property type="term" value="P:negative regulation of apoptotic process"/>
    <property type="evidence" value="ECO:0007669"/>
    <property type="project" value="TreeGrafter"/>
</dbReference>
<evidence type="ECO:0000313" key="12">
    <source>
        <dbReference type="Proteomes" id="UP001059041"/>
    </source>
</evidence>
<name>A0A9W7T3F5_TRIRA</name>
<reference evidence="11" key="1">
    <citation type="submission" date="2021-02" db="EMBL/GenBank/DDBJ databases">
        <title>Comparative genomics reveals that relaxation of natural selection precedes convergent phenotypic evolution of cavefish.</title>
        <authorList>
            <person name="Peng Z."/>
        </authorList>
    </citation>
    <scope>NUCLEOTIDE SEQUENCE</scope>
    <source>
        <tissue evidence="11">Muscle</tissue>
    </source>
</reference>
<evidence type="ECO:0000313" key="11">
    <source>
        <dbReference type="EMBL" id="KAI7790783.1"/>
    </source>
</evidence>
<keyword evidence="5" id="KW-0547">Nucleotide-binding</keyword>
<sequence>MVLERPSPCVDVRDFATSNGGKLTQELAKDIMCQATTAAYKCCRRGVFHRDIKMENLLITTDTLYIKLIEFGCGDLLTRSSYKTFMGMIYMCPEYFEWDECYGKLATVYSLGVLLFAMVCGKFPTHFDLHPINEKSWSKDCLTEECCDLIEACLQEDPDDRIDLDEILEHKWFQIKK</sequence>
<accession>A0A9W7T3F5</accession>
<dbReference type="AlphaFoldDB" id="A0A9W7T3F5"/>
<dbReference type="InterPro" id="IPR008271">
    <property type="entry name" value="Ser/Thr_kinase_AS"/>
</dbReference>
<dbReference type="EMBL" id="JAFHDT010000025">
    <property type="protein sequence ID" value="KAI7790783.1"/>
    <property type="molecule type" value="Genomic_DNA"/>
</dbReference>
<proteinExistence type="inferred from homology"/>
<dbReference type="InterPro" id="IPR051138">
    <property type="entry name" value="PIM_Ser/Thr_kinase"/>
</dbReference>
<dbReference type="PROSITE" id="PS50011">
    <property type="entry name" value="PROTEIN_KINASE_DOM"/>
    <property type="match status" value="1"/>
</dbReference>
<keyword evidence="12" id="KW-1185">Reference proteome</keyword>
<comment type="catalytic activity">
    <reaction evidence="8">
        <text>L-threonyl-[protein] + ATP = O-phospho-L-threonyl-[protein] + ADP + H(+)</text>
        <dbReference type="Rhea" id="RHEA:46608"/>
        <dbReference type="Rhea" id="RHEA-COMP:11060"/>
        <dbReference type="Rhea" id="RHEA-COMP:11605"/>
        <dbReference type="ChEBI" id="CHEBI:15378"/>
        <dbReference type="ChEBI" id="CHEBI:30013"/>
        <dbReference type="ChEBI" id="CHEBI:30616"/>
        <dbReference type="ChEBI" id="CHEBI:61977"/>
        <dbReference type="ChEBI" id="CHEBI:456216"/>
        <dbReference type="EC" id="2.7.11.1"/>
    </reaction>
</comment>
<keyword evidence="3" id="KW-0723">Serine/threonine-protein kinase</keyword>
<evidence type="ECO:0000256" key="8">
    <source>
        <dbReference type="ARBA" id="ARBA00047899"/>
    </source>
</evidence>
<dbReference type="EC" id="2.7.11.1" evidence="2"/>
<dbReference type="PROSITE" id="PS00108">
    <property type="entry name" value="PROTEIN_KINASE_ST"/>
    <property type="match status" value="1"/>
</dbReference>
<comment type="caution">
    <text evidence="11">The sequence shown here is derived from an EMBL/GenBank/DDBJ whole genome shotgun (WGS) entry which is preliminary data.</text>
</comment>
<evidence type="ECO:0000256" key="9">
    <source>
        <dbReference type="ARBA" id="ARBA00048679"/>
    </source>
</evidence>
<evidence type="ECO:0000256" key="1">
    <source>
        <dbReference type="ARBA" id="ARBA00005505"/>
    </source>
</evidence>
<organism evidence="11 12">
    <name type="scientific">Triplophysa rosa</name>
    <name type="common">Cave loach</name>
    <dbReference type="NCBI Taxonomy" id="992332"/>
    <lineage>
        <taxon>Eukaryota</taxon>
        <taxon>Metazoa</taxon>
        <taxon>Chordata</taxon>
        <taxon>Craniata</taxon>
        <taxon>Vertebrata</taxon>
        <taxon>Euteleostomi</taxon>
        <taxon>Actinopterygii</taxon>
        <taxon>Neopterygii</taxon>
        <taxon>Teleostei</taxon>
        <taxon>Ostariophysi</taxon>
        <taxon>Cypriniformes</taxon>
        <taxon>Nemacheilidae</taxon>
        <taxon>Triplophysa</taxon>
    </lineage>
</organism>
<dbReference type="Pfam" id="PF00069">
    <property type="entry name" value="Pkinase"/>
    <property type="match status" value="1"/>
</dbReference>
<protein>
    <recommendedName>
        <fullName evidence="2">non-specific serine/threonine protein kinase</fullName>
        <ecNumber evidence="2">2.7.11.1</ecNumber>
    </recommendedName>
</protein>
<dbReference type="Gene3D" id="1.10.510.10">
    <property type="entry name" value="Transferase(Phosphotransferase) domain 1"/>
    <property type="match status" value="1"/>
</dbReference>
<dbReference type="SUPFAM" id="SSF56112">
    <property type="entry name" value="Protein kinase-like (PK-like)"/>
    <property type="match status" value="1"/>
</dbReference>
<dbReference type="GO" id="GO:0005524">
    <property type="term" value="F:ATP binding"/>
    <property type="evidence" value="ECO:0007669"/>
    <property type="project" value="UniProtKB-KW"/>
</dbReference>
<gene>
    <name evidence="11" type="ORF">IRJ41_001151</name>
</gene>
<dbReference type="GO" id="GO:0004674">
    <property type="term" value="F:protein serine/threonine kinase activity"/>
    <property type="evidence" value="ECO:0007669"/>
    <property type="project" value="UniProtKB-KW"/>
</dbReference>
<feature type="domain" description="Protein kinase" evidence="10">
    <location>
        <begin position="1"/>
        <end position="173"/>
    </location>
</feature>
<keyword evidence="4" id="KW-0808">Transferase</keyword>
<evidence type="ECO:0000256" key="3">
    <source>
        <dbReference type="ARBA" id="ARBA00022527"/>
    </source>
</evidence>
<dbReference type="PANTHER" id="PTHR22984">
    <property type="entry name" value="SERINE/THREONINE-PROTEIN KINASE PIM"/>
    <property type="match status" value="1"/>
</dbReference>
<dbReference type="SMART" id="SM00220">
    <property type="entry name" value="S_TKc"/>
    <property type="match status" value="1"/>
</dbReference>
<dbReference type="FunFam" id="1.10.510.10:FF:000392">
    <property type="entry name" value="Pim proto-oncogene, serine/threonine kinase,-related 152"/>
    <property type="match status" value="1"/>
</dbReference>
<dbReference type="GO" id="GO:0005737">
    <property type="term" value="C:cytoplasm"/>
    <property type="evidence" value="ECO:0007669"/>
    <property type="project" value="TreeGrafter"/>
</dbReference>
<comment type="catalytic activity">
    <reaction evidence="9">
        <text>L-seryl-[protein] + ATP = O-phospho-L-seryl-[protein] + ADP + H(+)</text>
        <dbReference type="Rhea" id="RHEA:17989"/>
        <dbReference type="Rhea" id="RHEA-COMP:9863"/>
        <dbReference type="Rhea" id="RHEA-COMP:11604"/>
        <dbReference type="ChEBI" id="CHEBI:15378"/>
        <dbReference type="ChEBI" id="CHEBI:29999"/>
        <dbReference type="ChEBI" id="CHEBI:30616"/>
        <dbReference type="ChEBI" id="CHEBI:83421"/>
        <dbReference type="ChEBI" id="CHEBI:456216"/>
        <dbReference type="EC" id="2.7.11.1"/>
    </reaction>
</comment>
<keyword evidence="6 11" id="KW-0418">Kinase</keyword>
<evidence type="ECO:0000256" key="7">
    <source>
        <dbReference type="ARBA" id="ARBA00022840"/>
    </source>
</evidence>
<keyword evidence="7" id="KW-0067">ATP-binding</keyword>
<dbReference type="InterPro" id="IPR011009">
    <property type="entry name" value="Kinase-like_dom_sf"/>
</dbReference>
<evidence type="ECO:0000256" key="5">
    <source>
        <dbReference type="ARBA" id="ARBA00022741"/>
    </source>
</evidence>
<dbReference type="InterPro" id="IPR000719">
    <property type="entry name" value="Prot_kinase_dom"/>
</dbReference>
<dbReference type="GO" id="GO:0007346">
    <property type="term" value="P:regulation of mitotic cell cycle"/>
    <property type="evidence" value="ECO:0007669"/>
    <property type="project" value="TreeGrafter"/>
</dbReference>
<evidence type="ECO:0000256" key="6">
    <source>
        <dbReference type="ARBA" id="ARBA00022777"/>
    </source>
</evidence>
<comment type="similarity">
    <text evidence="1">Belongs to the protein kinase superfamily. CAMK Ser/Thr protein kinase family. PIM subfamily.</text>
</comment>
<dbReference type="PANTHER" id="PTHR22984:SF11">
    <property type="entry name" value="AURORA KINASE-RELATED"/>
    <property type="match status" value="1"/>
</dbReference>